<dbReference type="InterPro" id="IPR012337">
    <property type="entry name" value="RNaseH-like_sf"/>
</dbReference>
<comment type="caution">
    <text evidence="2">The sequence shown here is derived from an EMBL/GenBank/DDBJ whole genome shotgun (WGS) entry which is preliminary data.</text>
</comment>
<dbReference type="Gene3D" id="3.30.420.10">
    <property type="entry name" value="Ribonuclease H-like superfamily/Ribonuclease H"/>
    <property type="match status" value="1"/>
</dbReference>
<organism evidence="2 3">
    <name type="scientific">Vibrio fluvialis PG41</name>
    <dbReference type="NCBI Taxonomy" id="1336752"/>
    <lineage>
        <taxon>Bacteria</taxon>
        <taxon>Pseudomonadati</taxon>
        <taxon>Pseudomonadota</taxon>
        <taxon>Gammaproteobacteria</taxon>
        <taxon>Vibrionales</taxon>
        <taxon>Vibrionaceae</taxon>
        <taxon>Vibrio</taxon>
    </lineage>
</organism>
<dbReference type="Proteomes" id="UP000014854">
    <property type="component" value="Unassembled WGS sequence"/>
</dbReference>
<dbReference type="AlphaFoldDB" id="S7I633"/>
<dbReference type="GO" id="GO:0003676">
    <property type="term" value="F:nucleic acid binding"/>
    <property type="evidence" value="ECO:0007669"/>
    <property type="project" value="InterPro"/>
</dbReference>
<protein>
    <submittedName>
        <fullName evidence="2">ATP-dependent 26S proteasome regulatory subunit</fullName>
    </submittedName>
</protein>
<gene>
    <name evidence="2" type="ORF">L910_4070</name>
</gene>
<dbReference type="SUPFAM" id="SSF53098">
    <property type="entry name" value="Ribonuclease H-like"/>
    <property type="match status" value="1"/>
</dbReference>
<evidence type="ECO:0000259" key="1">
    <source>
        <dbReference type="Pfam" id="PF16473"/>
    </source>
</evidence>
<keyword evidence="2" id="KW-0647">Proteasome</keyword>
<reference evidence="2 3" key="1">
    <citation type="journal article" date="2013" name="Gut Pathog.">
        <title>Evidence of a new metabolic capacity in an emerging diarrheal pathogen: lessons from the draft genomes of Vibrio fluvialis strains PG41 and I21563.</title>
        <authorList>
            <person name="Khatri I."/>
            <person name="Mahajan S."/>
            <person name="Dureja C."/>
            <person name="Subramanian S."/>
            <person name="Raychaudhuri S."/>
        </authorList>
    </citation>
    <scope>NUCLEOTIDE SEQUENCE [LARGE SCALE GENOMIC DNA]</scope>
    <source>
        <strain evidence="2 3">PG41</strain>
    </source>
</reference>
<feature type="domain" description="3'-5' exoribonuclease Rv2179c-like" evidence="1">
    <location>
        <begin position="1"/>
        <end position="175"/>
    </location>
</feature>
<dbReference type="GO" id="GO:0000502">
    <property type="term" value="C:proteasome complex"/>
    <property type="evidence" value="ECO:0007669"/>
    <property type="project" value="UniProtKB-KW"/>
</dbReference>
<evidence type="ECO:0000313" key="3">
    <source>
        <dbReference type="Proteomes" id="UP000014854"/>
    </source>
</evidence>
<dbReference type="PATRIC" id="fig|1336752.4.peg.1771"/>
<proteinExistence type="predicted"/>
<dbReference type="InterPro" id="IPR033390">
    <property type="entry name" value="Rv2179c-like"/>
</dbReference>
<dbReference type="Pfam" id="PF16473">
    <property type="entry name" value="Rv2179c-like"/>
    <property type="match status" value="1"/>
</dbReference>
<sequence length="192" mass="21359">MLDLETMGNTSNAAIVSIGAVVFDPATGSLGADFEQVINLNSSAYYGDLDASTVTWWLTQSEEARAIFQRDTPKSTLKDSLLELNQWLADLGDAKEIQVWGNGSGFDNVILTNAYKAVRIKPNFSHWNDRDVRTIVEMGRSILGINPKETMEREGTHHSALDDAKFQAKYISAIWTRFQQVQEWAVTSGVVE</sequence>
<dbReference type="EMBL" id="ASXS01000006">
    <property type="protein sequence ID" value="EPP23509.1"/>
    <property type="molecule type" value="Genomic_DNA"/>
</dbReference>
<dbReference type="InterPro" id="IPR036397">
    <property type="entry name" value="RNaseH_sf"/>
</dbReference>
<evidence type="ECO:0000313" key="2">
    <source>
        <dbReference type="EMBL" id="EPP23509.1"/>
    </source>
</evidence>
<accession>S7I633</accession>
<name>S7I633_VIBFL</name>